<dbReference type="PANTHER" id="PTHR45138:SF24">
    <property type="entry name" value="DIGUANYLATE CYCLASE DGCC-RELATED"/>
    <property type="match status" value="1"/>
</dbReference>
<feature type="transmembrane region" description="Helical" evidence="3">
    <location>
        <begin position="185"/>
        <end position="205"/>
    </location>
</feature>
<dbReference type="STRING" id="1304275.C41B8_03861"/>
<dbReference type="Proteomes" id="UP000028302">
    <property type="component" value="Unassembled WGS sequence"/>
</dbReference>
<dbReference type="GO" id="GO:0005886">
    <property type="term" value="C:plasma membrane"/>
    <property type="evidence" value="ECO:0007669"/>
    <property type="project" value="TreeGrafter"/>
</dbReference>
<feature type="transmembrane region" description="Helical" evidence="3">
    <location>
        <begin position="36"/>
        <end position="54"/>
    </location>
</feature>
<feature type="domain" description="GGDEF" evidence="4">
    <location>
        <begin position="250"/>
        <end position="383"/>
    </location>
</feature>
<reference evidence="5 6" key="1">
    <citation type="submission" date="2013-03" db="EMBL/GenBank/DDBJ databases">
        <title>Salinisphaera hydrothermalis C41B8 Genome Sequencing.</title>
        <authorList>
            <person name="Li C."/>
            <person name="Lai Q."/>
            <person name="Shao Z."/>
        </authorList>
    </citation>
    <scope>NUCLEOTIDE SEQUENCE [LARGE SCALE GENOMIC DNA]</scope>
    <source>
        <strain evidence="5 6">C41B8</strain>
    </source>
</reference>
<evidence type="ECO:0000256" key="2">
    <source>
        <dbReference type="ARBA" id="ARBA00012528"/>
    </source>
</evidence>
<dbReference type="PANTHER" id="PTHR45138">
    <property type="entry name" value="REGULATORY COMPONENTS OF SENSORY TRANSDUCTION SYSTEM"/>
    <property type="match status" value="1"/>
</dbReference>
<dbReference type="GO" id="GO:0043709">
    <property type="term" value="P:cell adhesion involved in single-species biofilm formation"/>
    <property type="evidence" value="ECO:0007669"/>
    <property type="project" value="TreeGrafter"/>
</dbReference>
<dbReference type="InterPro" id="IPR043128">
    <property type="entry name" value="Rev_trsase/Diguanyl_cyclase"/>
</dbReference>
<dbReference type="eggNOG" id="COG2199">
    <property type="taxonomic scope" value="Bacteria"/>
</dbReference>
<feature type="transmembrane region" description="Helical" evidence="3">
    <location>
        <begin position="60"/>
        <end position="81"/>
    </location>
</feature>
<feature type="transmembrane region" description="Helical" evidence="3">
    <location>
        <begin position="93"/>
        <end position="111"/>
    </location>
</feature>
<sequence length="385" mass="42089">MAFDAPTMMTLTIAIAAAAAIYLWIEWRIVRDDTLLFWSAGFVAITLGSTLATLRSDGLMLLGIWFADGLLVLAHWLFLRGVARFTGARLSRAWWLIVVLWLALIVVPPVAVGFKLILFMNSLLVGVLALRTSALLGSSTETLLPDAGAAPLRYVFAVHGLFYLIKTIPTLVPGTLIDLATYRGTIIQVSLVEGVMAILLIALSMTGTVRYRREREIEHLAERDPLTALFNRRAFEARAERVMTGVGNGSRGALLLIDIDNFKPVNDLYGHAAGDRLLVELSELIRTVIPDNALAARLGGDEFAVILSGIGPECGLRLGHDLRERFHALAAQAYATPEAVTLSIGLTVFDRSELALETLMHQSDTALYEAKRRGRNEVRAVMATV</sequence>
<protein>
    <recommendedName>
        <fullName evidence="2">diguanylate cyclase</fullName>
        <ecNumber evidence="2">2.7.7.65</ecNumber>
    </recommendedName>
</protein>
<gene>
    <name evidence="5" type="ORF">C41B8_03861</name>
</gene>
<accession>A0A084IPT7</accession>
<organism evidence="5 6">
    <name type="scientific">Salinisphaera hydrothermalis (strain C41B8)</name>
    <dbReference type="NCBI Taxonomy" id="1304275"/>
    <lineage>
        <taxon>Bacteria</taxon>
        <taxon>Pseudomonadati</taxon>
        <taxon>Pseudomonadota</taxon>
        <taxon>Gammaproteobacteria</taxon>
        <taxon>Salinisphaerales</taxon>
        <taxon>Salinisphaeraceae</taxon>
        <taxon>Salinisphaera</taxon>
    </lineage>
</organism>
<evidence type="ECO:0000313" key="6">
    <source>
        <dbReference type="Proteomes" id="UP000028302"/>
    </source>
</evidence>
<keyword evidence="3" id="KW-1133">Transmembrane helix</keyword>
<dbReference type="GO" id="GO:0052621">
    <property type="term" value="F:diguanylate cyclase activity"/>
    <property type="evidence" value="ECO:0007669"/>
    <property type="project" value="UniProtKB-EC"/>
</dbReference>
<dbReference type="EC" id="2.7.7.65" evidence="2"/>
<dbReference type="SMART" id="SM00267">
    <property type="entry name" value="GGDEF"/>
    <property type="match status" value="1"/>
</dbReference>
<dbReference type="RefSeq" id="WP_037334296.1">
    <property type="nucleotide sequence ID" value="NZ_APNK01000003.1"/>
</dbReference>
<dbReference type="Gene3D" id="3.30.70.270">
    <property type="match status" value="1"/>
</dbReference>
<dbReference type="InterPro" id="IPR000160">
    <property type="entry name" value="GGDEF_dom"/>
</dbReference>
<evidence type="ECO:0000256" key="3">
    <source>
        <dbReference type="SAM" id="Phobius"/>
    </source>
</evidence>
<feature type="transmembrane region" description="Helical" evidence="3">
    <location>
        <begin position="117"/>
        <end position="136"/>
    </location>
</feature>
<evidence type="ECO:0000259" key="4">
    <source>
        <dbReference type="PROSITE" id="PS50887"/>
    </source>
</evidence>
<name>A0A084IPT7_SALHC</name>
<keyword evidence="6" id="KW-1185">Reference proteome</keyword>
<dbReference type="SUPFAM" id="SSF55073">
    <property type="entry name" value="Nucleotide cyclase"/>
    <property type="match status" value="1"/>
</dbReference>
<dbReference type="AlphaFoldDB" id="A0A084IPT7"/>
<dbReference type="InterPro" id="IPR029787">
    <property type="entry name" value="Nucleotide_cyclase"/>
</dbReference>
<keyword evidence="3" id="KW-0812">Transmembrane</keyword>
<evidence type="ECO:0000256" key="1">
    <source>
        <dbReference type="ARBA" id="ARBA00001946"/>
    </source>
</evidence>
<evidence type="ECO:0000313" key="5">
    <source>
        <dbReference type="EMBL" id="KEZ78721.1"/>
    </source>
</evidence>
<dbReference type="OrthoDB" id="73375at2"/>
<dbReference type="InterPro" id="IPR050469">
    <property type="entry name" value="Diguanylate_Cyclase"/>
</dbReference>
<proteinExistence type="predicted"/>
<dbReference type="Pfam" id="PF00990">
    <property type="entry name" value="GGDEF"/>
    <property type="match status" value="1"/>
</dbReference>
<dbReference type="CDD" id="cd01949">
    <property type="entry name" value="GGDEF"/>
    <property type="match status" value="1"/>
</dbReference>
<dbReference type="EMBL" id="APNK01000003">
    <property type="protein sequence ID" value="KEZ78721.1"/>
    <property type="molecule type" value="Genomic_DNA"/>
</dbReference>
<dbReference type="PATRIC" id="fig|1304275.5.peg.785"/>
<comment type="cofactor">
    <cofactor evidence="1">
        <name>Mg(2+)</name>
        <dbReference type="ChEBI" id="CHEBI:18420"/>
    </cofactor>
</comment>
<comment type="caution">
    <text evidence="5">The sequence shown here is derived from an EMBL/GenBank/DDBJ whole genome shotgun (WGS) entry which is preliminary data.</text>
</comment>
<dbReference type="GO" id="GO:1902201">
    <property type="term" value="P:negative regulation of bacterial-type flagellum-dependent cell motility"/>
    <property type="evidence" value="ECO:0007669"/>
    <property type="project" value="TreeGrafter"/>
</dbReference>
<keyword evidence="3" id="KW-0472">Membrane</keyword>
<dbReference type="NCBIfam" id="TIGR00254">
    <property type="entry name" value="GGDEF"/>
    <property type="match status" value="1"/>
</dbReference>
<feature type="transmembrane region" description="Helical" evidence="3">
    <location>
        <begin position="6"/>
        <end position="24"/>
    </location>
</feature>
<dbReference type="PROSITE" id="PS50887">
    <property type="entry name" value="GGDEF"/>
    <property type="match status" value="1"/>
</dbReference>
<dbReference type="FunFam" id="3.30.70.270:FF:000001">
    <property type="entry name" value="Diguanylate cyclase domain protein"/>
    <property type="match status" value="1"/>
</dbReference>